<accession>A0ABU1J5A1</accession>
<dbReference type="Proteomes" id="UP001185028">
    <property type="component" value="Unassembled WGS sequence"/>
</dbReference>
<keyword evidence="2 6" id="KW-0378">Hydrolase</keyword>
<reference evidence="6 7" key="1">
    <citation type="submission" date="2023-07" db="EMBL/GenBank/DDBJ databases">
        <title>Genomic Encyclopedia of Type Strains, Phase IV (KMG-IV): sequencing the most valuable type-strain genomes for metagenomic binning, comparative biology and taxonomic classification.</title>
        <authorList>
            <person name="Goeker M."/>
        </authorList>
    </citation>
    <scope>NUCLEOTIDE SEQUENCE [LARGE SCALE GENOMIC DNA]</scope>
    <source>
        <strain evidence="6 7">DSM 22170</strain>
    </source>
</reference>
<dbReference type="GO" id="GO:0009044">
    <property type="term" value="F:xylan 1,4-beta-xylosidase activity"/>
    <property type="evidence" value="ECO:0007669"/>
    <property type="project" value="UniProtKB-EC"/>
</dbReference>
<dbReference type="Pfam" id="PF04616">
    <property type="entry name" value="Glyco_hydro_43"/>
    <property type="match status" value="1"/>
</dbReference>
<feature type="region of interest" description="Disordered" evidence="4">
    <location>
        <begin position="349"/>
        <end position="392"/>
    </location>
</feature>
<comment type="similarity">
    <text evidence="1">Belongs to the glycosyl hydrolase 43 family.</text>
</comment>
<dbReference type="Gene3D" id="2.60.120.200">
    <property type="match status" value="1"/>
</dbReference>
<name>A0ABU1J5A1_9BACL</name>
<dbReference type="InterPro" id="IPR023296">
    <property type="entry name" value="Glyco_hydro_beta-prop_sf"/>
</dbReference>
<dbReference type="SUPFAM" id="SSF49899">
    <property type="entry name" value="Concanavalin A-like lectins/glucanases"/>
    <property type="match status" value="1"/>
</dbReference>
<organism evidence="6 7">
    <name type="scientific">Paenibacillus hunanensis</name>
    <dbReference type="NCBI Taxonomy" id="539262"/>
    <lineage>
        <taxon>Bacteria</taxon>
        <taxon>Bacillati</taxon>
        <taxon>Bacillota</taxon>
        <taxon>Bacilli</taxon>
        <taxon>Bacillales</taxon>
        <taxon>Paenibacillaceae</taxon>
        <taxon>Paenibacillus</taxon>
    </lineage>
</organism>
<evidence type="ECO:0000256" key="3">
    <source>
        <dbReference type="ARBA" id="ARBA00023295"/>
    </source>
</evidence>
<dbReference type="InterPro" id="IPR013320">
    <property type="entry name" value="ConA-like_dom_sf"/>
</dbReference>
<gene>
    <name evidence="6" type="ORF">JOC58_004581</name>
</gene>
<evidence type="ECO:0000313" key="6">
    <source>
        <dbReference type="EMBL" id="MDR6246636.1"/>
    </source>
</evidence>
<evidence type="ECO:0000256" key="4">
    <source>
        <dbReference type="SAM" id="MobiDB-lite"/>
    </source>
</evidence>
<evidence type="ECO:0000256" key="2">
    <source>
        <dbReference type="ARBA" id="ARBA00022801"/>
    </source>
</evidence>
<evidence type="ECO:0000259" key="5">
    <source>
        <dbReference type="Pfam" id="PF17851"/>
    </source>
</evidence>
<protein>
    <submittedName>
        <fullName evidence="6">Xylan 1,4-beta-xylosidase</fullName>
        <ecNumber evidence="6">3.2.1.37</ecNumber>
    </submittedName>
</protein>
<dbReference type="InterPro" id="IPR051795">
    <property type="entry name" value="Glycosyl_Hydrlase_43"/>
</dbReference>
<dbReference type="InterPro" id="IPR041542">
    <property type="entry name" value="GH43_C2"/>
</dbReference>
<feature type="domain" description="Beta-xylosidase C-terminal Concanavalin A-like" evidence="5">
    <location>
        <begin position="402"/>
        <end position="601"/>
    </location>
</feature>
<dbReference type="CDD" id="cd09000">
    <property type="entry name" value="GH43_SXA-like"/>
    <property type="match status" value="1"/>
</dbReference>
<evidence type="ECO:0000313" key="7">
    <source>
        <dbReference type="Proteomes" id="UP001185028"/>
    </source>
</evidence>
<feature type="compositionally biased region" description="Basic and acidic residues" evidence="4">
    <location>
        <begin position="349"/>
        <end position="380"/>
    </location>
</feature>
<dbReference type="PANTHER" id="PTHR42812">
    <property type="entry name" value="BETA-XYLOSIDASE"/>
    <property type="match status" value="1"/>
</dbReference>
<sequence length="604" mass="68461">MSINNKQAASTSDAAIQAGVVSSRSAIIRNPVLPGFNPDPCMIRVKDTYYIAVSSFEWLPGVRVYESNDLISWSHCTDILTDQVQLQGNPKNGSIWAPQLSYDNGLFYLAYTDVKSTRRPFKDAHNYIITAADIRGPWSNPVYVNSSGFDPSLFHDDDGRKWVLNALWDYRITEGNKSSGIVIQEYDVEQQRLIGEPIKLFDCTDLKKTEAPHLYKHNGYYYLITAEGGTGTGHSVTVTRSRTLLGTYEVDPHYPMMTSSAHPDWPLQCAGHASLVETPDRQWYMAHLCTRPLEGQYAILGRETAIQQVYWDEEGWLRLSSGGVLAQLEVPAPINGMGRAIGRIESDNENGYEHEGEHQHKNNDNDEQSVDTHTHSEAHADSVQSIQSRQAKPTHPPYIFHDSFASSHLHSEWNTLRILAHEDWCSLVERPGYLRLYGGESLQSLFQHHLIAIRQRHHHFRVETALDYHPQQYLQMAGLVLYLNDENYLYACVSHEGNSKVLRLMRCAADQFYVYPDAVAIEEQGIIHLAVEVHDTTACFYYQITGSETSEAEQQAWKPLYGEENISFLSGGFTGNFVGIAAHDMYQFKGSYADFSHFSYEEQM</sequence>
<feature type="compositionally biased region" description="Polar residues" evidence="4">
    <location>
        <begin position="382"/>
        <end position="391"/>
    </location>
</feature>
<dbReference type="EMBL" id="JAVDQH010000035">
    <property type="protein sequence ID" value="MDR6246636.1"/>
    <property type="molecule type" value="Genomic_DNA"/>
</dbReference>
<dbReference type="SUPFAM" id="SSF75005">
    <property type="entry name" value="Arabinanase/levansucrase/invertase"/>
    <property type="match status" value="1"/>
</dbReference>
<dbReference type="Gene3D" id="2.115.10.20">
    <property type="entry name" value="Glycosyl hydrolase domain, family 43"/>
    <property type="match status" value="1"/>
</dbReference>
<dbReference type="EC" id="3.2.1.37" evidence="6"/>
<evidence type="ECO:0000256" key="1">
    <source>
        <dbReference type="ARBA" id="ARBA00009865"/>
    </source>
</evidence>
<keyword evidence="3 6" id="KW-0326">Glycosidase</keyword>
<dbReference type="PANTHER" id="PTHR42812:SF12">
    <property type="entry name" value="BETA-XYLOSIDASE-RELATED"/>
    <property type="match status" value="1"/>
</dbReference>
<dbReference type="InterPro" id="IPR006710">
    <property type="entry name" value="Glyco_hydro_43"/>
</dbReference>
<dbReference type="Pfam" id="PF17851">
    <property type="entry name" value="GH43_C2"/>
    <property type="match status" value="1"/>
</dbReference>
<proteinExistence type="inferred from homology"/>
<comment type="caution">
    <text evidence="6">The sequence shown here is derived from an EMBL/GenBank/DDBJ whole genome shotgun (WGS) entry which is preliminary data.</text>
</comment>
<keyword evidence="7" id="KW-1185">Reference proteome</keyword>